<dbReference type="RefSeq" id="XP_003658613.1">
    <property type="nucleotide sequence ID" value="XM_003658565.1"/>
</dbReference>
<accession>G2Q1T4</accession>
<dbReference type="InterPro" id="IPR010856">
    <property type="entry name" value="Gig2-like"/>
</dbReference>
<dbReference type="eggNOG" id="ENOG502QR55">
    <property type="taxonomic scope" value="Eukaryota"/>
</dbReference>
<feature type="region of interest" description="Disordered" evidence="1">
    <location>
        <begin position="718"/>
        <end position="747"/>
    </location>
</feature>
<keyword evidence="3" id="KW-1185">Reference proteome</keyword>
<dbReference type="PANTHER" id="PTHR30613">
    <property type="entry name" value="UNCHARACTERIZED PROTEIN YBIU-RELATED"/>
    <property type="match status" value="1"/>
</dbReference>
<feature type="region of interest" description="Disordered" evidence="1">
    <location>
        <begin position="643"/>
        <end position="673"/>
    </location>
</feature>
<reference evidence="2 3" key="1">
    <citation type="journal article" date="2011" name="Nat. Biotechnol.">
        <title>Comparative genomic analysis of the thermophilic biomass-degrading fungi Myceliophthora thermophila and Thielavia terrestris.</title>
        <authorList>
            <person name="Berka R.M."/>
            <person name="Grigoriev I.V."/>
            <person name="Otillar R."/>
            <person name="Salamov A."/>
            <person name="Grimwood J."/>
            <person name="Reid I."/>
            <person name="Ishmael N."/>
            <person name="John T."/>
            <person name="Darmond C."/>
            <person name="Moisan M.-C."/>
            <person name="Henrissat B."/>
            <person name="Coutinho P.M."/>
            <person name="Lombard V."/>
            <person name="Natvig D.O."/>
            <person name="Lindquist E."/>
            <person name="Schmutz J."/>
            <person name="Lucas S."/>
            <person name="Harris P."/>
            <person name="Powlowski J."/>
            <person name="Bellemare A."/>
            <person name="Taylor D."/>
            <person name="Butler G."/>
            <person name="de Vries R.P."/>
            <person name="Allijn I.E."/>
            <person name="van den Brink J."/>
            <person name="Ushinsky S."/>
            <person name="Storms R."/>
            <person name="Powell A.J."/>
            <person name="Paulsen I.T."/>
            <person name="Elbourne L.D.H."/>
            <person name="Baker S.E."/>
            <person name="Magnuson J."/>
            <person name="LaBoissiere S."/>
            <person name="Clutterbuck A.J."/>
            <person name="Martinez D."/>
            <person name="Wogulis M."/>
            <person name="de Leon A.L."/>
            <person name="Rey M.W."/>
            <person name="Tsang A."/>
        </authorList>
    </citation>
    <scope>NUCLEOTIDE SEQUENCE [LARGE SCALE GENOMIC DNA]</scope>
    <source>
        <strain evidence="3">ATCC 42464 / BCRC 31852 / DSM 1799</strain>
    </source>
</reference>
<dbReference type="GeneID" id="11508004"/>
<feature type="region of interest" description="Disordered" evidence="1">
    <location>
        <begin position="213"/>
        <end position="257"/>
    </location>
</feature>
<dbReference type="EMBL" id="CP003002">
    <property type="protein sequence ID" value="AEO53368.1"/>
    <property type="molecule type" value="Genomic_DNA"/>
</dbReference>
<feature type="region of interest" description="Disordered" evidence="1">
    <location>
        <begin position="563"/>
        <end position="585"/>
    </location>
</feature>
<dbReference type="InterPro" id="IPR027443">
    <property type="entry name" value="IPNS-like_sf"/>
</dbReference>
<protein>
    <recommendedName>
        <fullName evidence="4">DUF1479-domain-containing protein</fullName>
    </recommendedName>
</protein>
<dbReference type="KEGG" id="mtm:MYCTH_2087375"/>
<proteinExistence type="predicted"/>
<sequence length="802" mass="87765">MPSTATPSPDSVSDSEFHELLASYSDCIAEISGSKGTKPGQETLSSLDQYRYGAALDTFGSGDRAAAMGLDDVKKLVEWKLRHGKFRPTLMKLVSSNEPGFVKDTIREAVTLYRGKSDVSGALNILTRLKGIGPATASLLLAVHDPERVIFFADEAFYWLCCNGSKAPIKYNQQEYIELDKQAQSLIKRLGVKAMDVERVAFVLMRQPKGERAASASEVKSPTGSPANGMVKKRPAKRKALGDVPADDAAPVRRSKRVQAPLPVSSSMADTLLLARRDEAHSFACPDPIQLTPRFAALKESLALGKESAISSSWHRLLQRLPVEIGVVSSLGSDAIPTIRFEDAADLQQADRFLRDLGQRGVGIIRGVVPKDTALMWSREAEEYLGQSPPVRSPSGGFQAQDVYWSPAQVKARAHPNLLAAQKFVMSAWKSKDENARVTTNFPISYADRMALRGREGPESSPWATVDGGSVERWEPDGYGRAGTYKDIFEGRWEDYDPWESSTRLGVTSDLYHRAGACSIFRMFQGWLALNHVPSGPGSVQVCPLPRLATAYFLLRPFFSPPPSSISTPTTTPDRSTETGDDAQWAFNHPQNSILHGALPSYAQQITPSLHPHLQLDRSLISVPDLQPGDYLVWHPDLIHRIIPDRPQPQPHHHHHHHHHPSDSDPDPSSSSSYSRAAAACMYLPACPLTQTNALYLARQRKAFLLGHPGPDFAWGGHGHGHGRRESGEPVWSCDGSGSGSGSGSVISRPEAQEVLDAGGDDGLRAMGLLPWDEEEADEDKEREVLAMANGILFPDLYDMFG</sequence>
<dbReference type="SUPFAM" id="SSF51197">
    <property type="entry name" value="Clavaminate synthase-like"/>
    <property type="match status" value="1"/>
</dbReference>
<dbReference type="PANTHER" id="PTHR30613:SF1">
    <property type="entry name" value="DUF1479 DOMAIN PROTEIN (AFU_ORTHOLOGUE AFUA_5G09280)"/>
    <property type="match status" value="1"/>
</dbReference>
<evidence type="ECO:0000313" key="3">
    <source>
        <dbReference type="Proteomes" id="UP000007322"/>
    </source>
</evidence>
<dbReference type="OrthoDB" id="8249012at2759"/>
<name>G2Q1T4_THET4</name>
<dbReference type="Pfam" id="PF07350">
    <property type="entry name" value="Gig2-like"/>
    <property type="match status" value="1"/>
</dbReference>
<organism evidence="2 3">
    <name type="scientific">Thermothelomyces thermophilus (strain ATCC 42464 / BCRC 31852 / DSM 1799)</name>
    <name type="common">Sporotrichum thermophile</name>
    <dbReference type="NCBI Taxonomy" id="573729"/>
    <lineage>
        <taxon>Eukaryota</taxon>
        <taxon>Fungi</taxon>
        <taxon>Dikarya</taxon>
        <taxon>Ascomycota</taxon>
        <taxon>Pezizomycotina</taxon>
        <taxon>Sordariomycetes</taxon>
        <taxon>Sordariomycetidae</taxon>
        <taxon>Sordariales</taxon>
        <taxon>Chaetomiaceae</taxon>
        <taxon>Thermothelomyces</taxon>
    </lineage>
</organism>
<dbReference type="Proteomes" id="UP000007322">
    <property type="component" value="Chromosome 1"/>
</dbReference>
<evidence type="ECO:0000313" key="2">
    <source>
        <dbReference type="EMBL" id="AEO53368.1"/>
    </source>
</evidence>
<evidence type="ECO:0008006" key="4">
    <source>
        <dbReference type="Google" id="ProtNLM"/>
    </source>
</evidence>
<feature type="compositionally biased region" description="Basic residues" evidence="1">
    <location>
        <begin position="651"/>
        <end position="660"/>
    </location>
</feature>
<dbReference type="VEuPathDB" id="FungiDB:MYCTH_2087375"/>
<dbReference type="Gene3D" id="2.60.120.330">
    <property type="entry name" value="B-lactam Antibiotic, Isopenicillin N Synthase, Chain"/>
    <property type="match status" value="1"/>
</dbReference>
<gene>
    <name evidence="2" type="ORF">MYCTH_2087375</name>
</gene>
<feature type="compositionally biased region" description="Low complexity" evidence="1">
    <location>
        <begin position="565"/>
        <end position="574"/>
    </location>
</feature>
<dbReference type="InParanoid" id="G2Q1T4"/>
<dbReference type="AlphaFoldDB" id="G2Q1T4"/>
<dbReference type="OMA" id="MGLLAWD"/>
<evidence type="ECO:0000256" key="1">
    <source>
        <dbReference type="SAM" id="MobiDB-lite"/>
    </source>
</evidence>
<dbReference type="HOGENOM" id="CLU_011148_3_0_1"/>